<dbReference type="EMBL" id="CP024422">
    <property type="protein sequence ID" value="ATQ56561.1"/>
    <property type="molecule type" value="Genomic_DNA"/>
</dbReference>
<dbReference type="GeneID" id="78898501"/>
<evidence type="ECO:0000313" key="2">
    <source>
        <dbReference type="Proteomes" id="UP000229314"/>
    </source>
</evidence>
<dbReference type="RefSeq" id="WP_099649355.1">
    <property type="nucleotide sequence ID" value="NZ_CP024422.1"/>
</dbReference>
<dbReference type="AlphaFoldDB" id="A0A2D2C227"/>
<dbReference type="Proteomes" id="UP000229314">
    <property type="component" value="Chromosome"/>
</dbReference>
<reference evidence="1 2" key="1">
    <citation type="submission" date="2017-10" db="EMBL/GenBank/DDBJ databases">
        <title>Complete genome sequence of Paracoccus yeei TT13 isolated from human skin.</title>
        <authorList>
            <person name="Lee K."/>
            <person name="Lim J.Y."/>
            <person name="Hwang I."/>
        </authorList>
    </citation>
    <scope>NUCLEOTIDE SEQUENCE [LARGE SCALE GENOMIC DNA]</scope>
    <source>
        <strain evidence="1 2">TT13</strain>
    </source>
</reference>
<gene>
    <name evidence="1" type="ORF">PYTT13_12665</name>
</gene>
<protein>
    <submittedName>
        <fullName evidence="1">Uncharacterized protein</fullName>
    </submittedName>
</protein>
<evidence type="ECO:0000313" key="1">
    <source>
        <dbReference type="EMBL" id="ATQ56561.1"/>
    </source>
</evidence>
<organism evidence="1 2">
    <name type="scientific">Paracoccus yeei</name>
    <dbReference type="NCBI Taxonomy" id="147645"/>
    <lineage>
        <taxon>Bacteria</taxon>
        <taxon>Pseudomonadati</taxon>
        <taxon>Pseudomonadota</taxon>
        <taxon>Alphaproteobacteria</taxon>
        <taxon>Rhodobacterales</taxon>
        <taxon>Paracoccaceae</taxon>
        <taxon>Paracoccus</taxon>
    </lineage>
</organism>
<name>A0A2D2C227_9RHOB</name>
<sequence>MQAGTTISAIFSSNGATSVASGGTELTAMQIAISRRRDTYDMIDVTIVWPGATFWSSGFRYIAIRSSHDGVIAVGEIVGIPIAMAGAVVTVQAACRAADHSTKIATALTPARARLGKHLAPDDDEALLDICLQSLYVAPIGGGVLAFPFGGLSSRAVVQLYGEGSAVGASNILGLRVIMTNDPATAFRLDARARHVQSYTAQVAASVPNFQYYGVLERAVDGGDADHVPLGLNTGTDTSAGSATVTIRPPFTDPTTCAYVPAATSTAQKRSVTGADFRAAVTSRVQRDETAQISVNTNIGTVPGARSDASDEFAVADMTGVNYFDQTFIQRKPGGGSRTIKMRCGNSSAWLAAGSSNISSLTSDAVNGLIEIATRRALDHIYCVEMQVDVPAAVAIALDTRDRCRVNDVRLPGGAATGWVTGVNIVLSQSDSATITLLCPIVSAAPVTSGDRFTLGIGLTGGVIEVRGTLGAPAGYQPTKPGIFSALEAGDGDFFVQSVTVSDVASDNEAMFSQINSANAAEVSMSSASALNSAFVLTGNLEDYVKPPRINVSWKERQISEDAIDKVQIGSINVVIAGGITFV</sequence>
<accession>A0A2D2C227</accession>
<proteinExistence type="predicted"/>